<keyword evidence="1" id="KW-1133">Transmembrane helix</keyword>
<organism evidence="2 3">
    <name type="scientific">Aliidongia dinghuensis</name>
    <dbReference type="NCBI Taxonomy" id="1867774"/>
    <lineage>
        <taxon>Bacteria</taxon>
        <taxon>Pseudomonadati</taxon>
        <taxon>Pseudomonadota</taxon>
        <taxon>Alphaproteobacteria</taxon>
        <taxon>Rhodospirillales</taxon>
        <taxon>Dongiaceae</taxon>
        <taxon>Aliidongia</taxon>
    </lineage>
</organism>
<feature type="transmembrane region" description="Helical" evidence="1">
    <location>
        <begin position="21"/>
        <end position="42"/>
    </location>
</feature>
<dbReference type="EMBL" id="BMJQ01000005">
    <property type="protein sequence ID" value="GGF15453.1"/>
    <property type="molecule type" value="Genomic_DNA"/>
</dbReference>
<name>A0A8J2YSU3_9PROT</name>
<accession>A0A8J2YSU3</accession>
<comment type="caution">
    <text evidence="2">The sequence shown here is derived from an EMBL/GenBank/DDBJ whole genome shotgun (WGS) entry which is preliminary data.</text>
</comment>
<evidence type="ECO:0000256" key="1">
    <source>
        <dbReference type="SAM" id="Phobius"/>
    </source>
</evidence>
<keyword evidence="1" id="KW-0812">Transmembrane</keyword>
<evidence type="ECO:0000313" key="2">
    <source>
        <dbReference type="EMBL" id="GGF15453.1"/>
    </source>
</evidence>
<reference evidence="2" key="2">
    <citation type="submission" date="2020-09" db="EMBL/GenBank/DDBJ databases">
        <authorList>
            <person name="Sun Q."/>
            <person name="Zhou Y."/>
        </authorList>
    </citation>
    <scope>NUCLEOTIDE SEQUENCE</scope>
    <source>
        <strain evidence="2">CGMCC 1.15725</strain>
    </source>
</reference>
<dbReference type="AlphaFoldDB" id="A0A8J2YSU3"/>
<feature type="transmembrane region" description="Helical" evidence="1">
    <location>
        <begin position="54"/>
        <end position="72"/>
    </location>
</feature>
<sequence length="104" mass="11118">MQTSLGRQKAQDAATLRASRRALGGFVLKLMLYAVFAVPAAVGSGHPLVRYVNNLGAICVFAAVLCGFLALLQRQRPGDRALNQWDEALGFAGIFFLLRGIALG</sequence>
<proteinExistence type="predicted"/>
<keyword evidence="3" id="KW-1185">Reference proteome</keyword>
<protein>
    <submittedName>
        <fullName evidence="2">Uncharacterized protein</fullName>
    </submittedName>
</protein>
<dbReference type="RefSeq" id="WP_189045496.1">
    <property type="nucleotide sequence ID" value="NZ_BMJQ01000005.1"/>
</dbReference>
<keyword evidence="1" id="KW-0472">Membrane</keyword>
<reference evidence="2" key="1">
    <citation type="journal article" date="2014" name="Int. J. Syst. Evol. Microbiol.">
        <title>Complete genome sequence of Corynebacterium casei LMG S-19264T (=DSM 44701T), isolated from a smear-ripened cheese.</title>
        <authorList>
            <consortium name="US DOE Joint Genome Institute (JGI-PGF)"/>
            <person name="Walter F."/>
            <person name="Albersmeier A."/>
            <person name="Kalinowski J."/>
            <person name="Ruckert C."/>
        </authorList>
    </citation>
    <scope>NUCLEOTIDE SEQUENCE</scope>
    <source>
        <strain evidence="2">CGMCC 1.15725</strain>
    </source>
</reference>
<evidence type="ECO:0000313" key="3">
    <source>
        <dbReference type="Proteomes" id="UP000646365"/>
    </source>
</evidence>
<dbReference type="Proteomes" id="UP000646365">
    <property type="component" value="Unassembled WGS sequence"/>
</dbReference>
<gene>
    <name evidence="2" type="ORF">GCM10011611_21540</name>
</gene>